<dbReference type="EMBL" id="JBBXMP010000010">
    <property type="protein sequence ID" value="KAL0069716.1"/>
    <property type="molecule type" value="Genomic_DNA"/>
</dbReference>
<reference evidence="3 4" key="1">
    <citation type="submission" date="2024-05" db="EMBL/GenBank/DDBJ databases">
        <title>A draft genome resource for the thread blight pathogen Marasmius tenuissimus strain MS-2.</title>
        <authorList>
            <person name="Yulfo-Soto G.E."/>
            <person name="Baruah I.K."/>
            <person name="Amoako-Attah I."/>
            <person name="Bukari Y."/>
            <person name="Meinhardt L.W."/>
            <person name="Bailey B.A."/>
            <person name="Cohen S.P."/>
        </authorList>
    </citation>
    <scope>NUCLEOTIDE SEQUENCE [LARGE SCALE GENOMIC DNA]</scope>
    <source>
        <strain evidence="3 4">MS-2</strain>
    </source>
</reference>
<protein>
    <recommendedName>
        <fullName evidence="5">Secreted protein</fullName>
    </recommendedName>
</protein>
<evidence type="ECO:0000256" key="1">
    <source>
        <dbReference type="SAM" id="SignalP"/>
    </source>
</evidence>
<proteinExistence type="predicted"/>
<dbReference type="Proteomes" id="UP001437256">
    <property type="component" value="Unassembled WGS sequence"/>
</dbReference>
<evidence type="ECO:0000313" key="2">
    <source>
        <dbReference type="EMBL" id="KAL0064656.1"/>
    </source>
</evidence>
<feature type="chain" id="PRO_5045031702" description="Secreted protein" evidence="1">
    <location>
        <begin position="24"/>
        <end position="184"/>
    </location>
</feature>
<keyword evidence="4" id="KW-1185">Reference proteome</keyword>
<evidence type="ECO:0000313" key="4">
    <source>
        <dbReference type="Proteomes" id="UP001437256"/>
    </source>
</evidence>
<comment type="caution">
    <text evidence="3">The sequence shown here is derived from an EMBL/GenBank/DDBJ whole genome shotgun (WGS) entry which is preliminary data.</text>
</comment>
<evidence type="ECO:0008006" key="5">
    <source>
        <dbReference type="Google" id="ProtNLM"/>
    </source>
</evidence>
<gene>
    <name evidence="3" type="ORF">AAF712_002985</name>
    <name evidence="2" type="ORF">AAF712_008354</name>
</gene>
<dbReference type="EMBL" id="JBBXMP010000058">
    <property type="protein sequence ID" value="KAL0064656.1"/>
    <property type="molecule type" value="Genomic_DNA"/>
</dbReference>
<feature type="signal peptide" evidence="1">
    <location>
        <begin position="1"/>
        <end position="23"/>
    </location>
</feature>
<keyword evidence="1" id="KW-0732">Signal</keyword>
<evidence type="ECO:0000313" key="3">
    <source>
        <dbReference type="EMBL" id="KAL0069716.1"/>
    </source>
</evidence>
<sequence length="184" mass="20194">MVRISSTVLTVLVGLTSLSRATAVDDVVRYADELREDVFPPVKTAVEDLPGSSSELQVCHVVAIQAGFVNVALQNEKIGEAVMNTTNLDFIQGGRIFCKFQAAHHVLMELINGIVSKNSSFIEDKAWLRAPMRAQLTEMRAGHDAVTKTLRDRVPEILKEHVQALNNDGDQQLAIAQSAFDPLK</sequence>
<organism evidence="3 4">
    <name type="scientific">Marasmius tenuissimus</name>
    <dbReference type="NCBI Taxonomy" id="585030"/>
    <lineage>
        <taxon>Eukaryota</taxon>
        <taxon>Fungi</taxon>
        <taxon>Dikarya</taxon>
        <taxon>Basidiomycota</taxon>
        <taxon>Agaricomycotina</taxon>
        <taxon>Agaricomycetes</taxon>
        <taxon>Agaricomycetidae</taxon>
        <taxon>Agaricales</taxon>
        <taxon>Marasmiineae</taxon>
        <taxon>Marasmiaceae</taxon>
        <taxon>Marasmius</taxon>
    </lineage>
</organism>
<accession>A0ABR3A729</accession>
<name>A0ABR3A729_9AGAR</name>